<dbReference type="InterPro" id="IPR000504">
    <property type="entry name" value="RRM_dom"/>
</dbReference>
<dbReference type="PROSITE" id="PS50102">
    <property type="entry name" value="RRM"/>
    <property type="match status" value="2"/>
</dbReference>
<dbReference type="Gene3D" id="3.30.70.330">
    <property type="match status" value="2"/>
</dbReference>
<dbReference type="EMBL" id="JBEVYD010000010">
    <property type="protein sequence ID" value="KAL3229985.1"/>
    <property type="molecule type" value="Genomic_DNA"/>
</dbReference>
<dbReference type="InterPro" id="IPR034158">
    <property type="entry name" value="SF3B4_RRM1"/>
</dbReference>
<dbReference type="InterPro" id="IPR052084">
    <property type="entry name" value="SF3B4_spliceosome_assoc"/>
</dbReference>
<protein>
    <recommendedName>
        <fullName evidence="6">RRM domain-containing protein</fullName>
    </recommendedName>
</protein>
<keyword evidence="8" id="KW-1185">Reference proteome</keyword>
<gene>
    <name evidence="7" type="ORF">RNJ44_01348</name>
</gene>
<dbReference type="PANTHER" id="PTHR48030">
    <property type="entry name" value="SPLICING FACTOR 3B SUBUNIT 4"/>
    <property type="match status" value="1"/>
</dbReference>
<keyword evidence="2" id="KW-0677">Repeat</keyword>
<feature type="domain" description="RRM" evidence="6">
    <location>
        <begin position="6"/>
        <end position="85"/>
    </location>
</feature>
<evidence type="ECO:0000256" key="4">
    <source>
        <dbReference type="ARBA" id="ARBA00023242"/>
    </source>
</evidence>
<evidence type="ECO:0000256" key="3">
    <source>
        <dbReference type="ARBA" id="ARBA00022884"/>
    </source>
</evidence>
<evidence type="ECO:0000256" key="1">
    <source>
        <dbReference type="ARBA" id="ARBA00004123"/>
    </source>
</evidence>
<dbReference type="Proteomes" id="UP001623330">
    <property type="component" value="Unassembled WGS sequence"/>
</dbReference>
<dbReference type="InterPro" id="IPR035979">
    <property type="entry name" value="RBD_domain_sf"/>
</dbReference>
<keyword evidence="3 5" id="KW-0694">RNA-binding</keyword>
<comment type="caution">
    <text evidence="7">The sequence shown here is derived from an EMBL/GenBank/DDBJ whole genome shotgun (WGS) entry which is preliminary data.</text>
</comment>
<evidence type="ECO:0000256" key="2">
    <source>
        <dbReference type="ARBA" id="ARBA00022737"/>
    </source>
</evidence>
<keyword evidence="4" id="KW-0539">Nucleus</keyword>
<evidence type="ECO:0000313" key="7">
    <source>
        <dbReference type="EMBL" id="KAL3229985.1"/>
    </source>
</evidence>
<sequence>MSVPEATVYVGNVDSKVSKELLYELFIQVGQVKKIRYPKDKISQEFQGYAFVEFFSPSDADYVIKVMNGNVKLYDKMLKIRASNQSGQALTEGNNAINVDLLPIAKLFIKDIAESVDVRQLSKLFSKFGPLPKQPEIFYLSDGALKCAYVYYKFYEDADLAIKTLNNQLVMNKKITIDYAFKENGKKNSKYGSEIDRLLNKEARKNGVLK</sequence>
<reference evidence="7 8" key="1">
    <citation type="submission" date="2024-05" db="EMBL/GenBank/DDBJ databases">
        <title>Long read based assembly of the Candida bracarensis genome reveals expanded adhesin content.</title>
        <authorList>
            <person name="Marcet-Houben M."/>
            <person name="Ksiezopolska E."/>
            <person name="Gabaldon T."/>
        </authorList>
    </citation>
    <scope>NUCLEOTIDE SEQUENCE [LARGE SCALE GENOMIC DNA]</scope>
    <source>
        <strain evidence="7 8">CBM6</strain>
    </source>
</reference>
<dbReference type="SUPFAM" id="SSF54928">
    <property type="entry name" value="RNA-binding domain, RBD"/>
    <property type="match status" value="1"/>
</dbReference>
<comment type="subcellular location">
    <subcellularLocation>
        <location evidence="1">Nucleus</location>
    </subcellularLocation>
</comment>
<evidence type="ECO:0000313" key="8">
    <source>
        <dbReference type="Proteomes" id="UP001623330"/>
    </source>
</evidence>
<evidence type="ECO:0000259" key="6">
    <source>
        <dbReference type="PROSITE" id="PS50102"/>
    </source>
</evidence>
<dbReference type="InterPro" id="IPR012677">
    <property type="entry name" value="Nucleotide-bd_a/b_plait_sf"/>
</dbReference>
<dbReference type="CDD" id="cd12334">
    <property type="entry name" value="RRM1_SF3B4"/>
    <property type="match status" value="1"/>
</dbReference>
<name>A0ABR4NPF1_9SACH</name>
<evidence type="ECO:0000256" key="5">
    <source>
        <dbReference type="PROSITE-ProRule" id="PRU00176"/>
    </source>
</evidence>
<proteinExistence type="predicted"/>
<dbReference type="PANTHER" id="PTHR48030:SF3">
    <property type="entry name" value="SPLICING FACTOR 3B SUBUNIT 4"/>
    <property type="match status" value="1"/>
</dbReference>
<dbReference type="Pfam" id="PF00076">
    <property type="entry name" value="RRM_1"/>
    <property type="match status" value="2"/>
</dbReference>
<organism evidence="7 8">
    <name type="scientific">Nakaseomyces bracarensis</name>
    <dbReference type="NCBI Taxonomy" id="273131"/>
    <lineage>
        <taxon>Eukaryota</taxon>
        <taxon>Fungi</taxon>
        <taxon>Dikarya</taxon>
        <taxon>Ascomycota</taxon>
        <taxon>Saccharomycotina</taxon>
        <taxon>Saccharomycetes</taxon>
        <taxon>Saccharomycetales</taxon>
        <taxon>Saccharomycetaceae</taxon>
        <taxon>Nakaseomyces</taxon>
    </lineage>
</organism>
<dbReference type="SMART" id="SM00360">
    <property type="entry name" value="RRM"/>
    <property type="match status" value="2"/>
</dbReference>
<accession>A0ABR4NPF1</accession>
<feature type="domain" description="RRM" evidence="6">
    <location>
        <begin position="105"/>
        <end position="182"/>
    </location>
</feature>